<accession>A0AAV3XFT7</accession>
<protein>
    <recommendedName>
        <fullName evidence="4">XRE family transcriptional regulator</fullName>
    </recommendedName>
</protein>
<evidence type="ECO:0000313" key="3">
    <source>
        <dbReference type="Proteomes" id="UP001050975"/>
    </source>
</evidence>
<dbReference type="RefSeq" id="WP_226586801.1">
    <property type="nucleotide sequence ID" value="NZ_BLAY01000098.1"/>
</dbReference>
<gene>
    <name evidence="2" type="ORF">MiSe_55410</name>
</gene>
<evidence type="ECO:0008006" key="4">
    <source>
        <dbReference type="Google" id="ProtNLM"/>
    </source>
</evidence>
<evidence type="ECO:0000256" key="1">
    <source>
        <dbReference type="SAM" id="MobiDB-lite"/>
    </source>
</evidence>
<dbReference type="Proteomes" id="UP001050975">
    <property type="component" value="Unassembled WGS sequence"/>
</dbReference>
<proteinExistence type="predicted"/>
<keyword evidence="3" id="KW-1185">Reference proteome</keyword>
<dbReference type="EMBL" id="BLAY01000098">
    <property type="protein sequence ID" value="GET40730.1"/>
    <property type="molecule type" value="Genomic_DNA"/>
</dbReference>
<evidence type="ECO:0000313" key="2">
    <source>
        <dbReference type="EMBL" id="GET40730.1"/>
    </source>
</evidence>
<name>A0AAV3XFT7_9CYAN</name>
<feature type="region of interest" description="Disordered" evidence="1">
    <location>
        <begin position="1"/>
        <end position="28"/>
    </location>
</feature>
<organism evidence="2 3">
    <name type="scientific">Microseira wollei NIES-4236</name>
    <dbReference type="NCBI Taxonomy" id="2530354"/>
    <lineage>
        <taxon>Bacteria</taxon>
        <taxon>Bacillati</taxon>
        <taxon>Cyanobacteriota</taxon>
        <taxon>Cyanophyceae</taxon>
        <taxon>Oscillatoriophycideae</taxon>
        <taxon>Aerosakkonematales</taxon>
        <taxon>Aerosakkonemataceae</taxon>
        <taxon>Microseira</taxon>
    </lineage>
</organism>
<reference evidence="2" key="1">
    <citation type="submission" date="2019-10" db="EMBL/GenBank/DDBJ databases">
        <title>Draft genome sequece of Microseira wollei NIES-4236.</title>
        <authorList>
            <person name="Yamaguchi H."/>
            <person name="Suzuki S."/>
            <person name="Kawachi M."/>
        </authorList>
    </citation>
    <scope>NUCLEOTIDE SEQUENCE</scope>
    <source>
        <strain evidence="2">NIES-4236</strain>
    </source>
</reference>
<sequence length="95" mass="11026">MIEDFLSEPKESPTTPNPSPRSGEDRDPLRVLLIGSRQRVIRERHKLFAMGYAQLYEWSSLQRARIPGKVMSILTKYSDKVLTELPDLDNKPERE</sequence>
<comment type="caution">
    <text evidence="2">The sequence shown here is derived from an EMBL/GenBank/DDBJ whole genome shotgun (WGS) entry which is preliminary data.</text>
</comment>
<dbReference type="AlphaFoldDB" id="A0AAV3XFT7"/>